<sequence length="505" mass="56496">EYVGEDWDVLKKYPIKANHTLVINGTGKFCTPGFIDSHVHLLAAGLSTSDHFVDLHSVTTQQEFTQKISDAVKTKKEGEWVQGGSWNNVNWGGQYPNKTWIDSVSPSNPVYLEHWSSHLVLVNSVALAQFKITKETPEIEGGVIGRDQNGEPNGLLFDEAMGLVTPAMPSEEQSKSAIKSAMKELNKFGITSAVNMGSFNEYKLHRQLANDNNLTLRVMSATPLHQWQNMSNEITYLKENGLYDNNYLFVGMLKGFADGALGSHTAALIDAYADQPNNKGVLVTPPQDLSQWVNEADKHKLQVCIHAIGDEANRLTLEIYDNVTAANGRRDRRYRIEHAQQVQLQHIESFKKNKIIASLQPIHMVDDFEYASELLGDRTVDLYRLFSLNNATTTVYGSDWSVASPDVRLGIVAAMSRQSKKYPQGYNLEESVPRIEDVLKSYTVHAAHAMFKEEQVGKIKEAQFADITIWDSSLIDLANNKQWEALKSVKVHKTIVGGKVVYSNE</sequence>
<organism evidence="2 3">
    <name type="scientific">Acrasis kona</name>
    <dbReference type="NCBI Taxonomy" id="1008807"/>
    <lineage>
        <taxon>Eukaryota</taxon>
        <taxon>Discoba</taxon>
        <taxon>Heterolobosea</taxon>
        <taxon>Tetramitia</taxon>
        <taxon>Eutetramitia</taxon>
        <taxon>Acrasidae</taxon>
        <taxon>Acrasis</taxon>
    </lineage>
</organism>
<feature type="domain" description="Amidohydrolase 3" evidence="1">
    <location>
        <begin position="22"/>
        <end position="502"/>
    </location>
</feature>
<keyword evidence="3" id="KW-1185">Reference proteome</keyword>
<dbReference type="Gene3D" id="2.30.40.10">
    <property type="entry name" value="Urease, subunit C, domain 1"/>
    <property type="match status" value="1"/>
</dbReference>
<feature type="non-terminal residue" evidence="2">
    <location>
        <position position="1"/>
    </location>
</feature>
<dbReference type="Gene3D" id="3.20.20.140">
    <property type="entry name" value="Metal-dependent hydrolases"/>
    <property type="match status" value="1"/>
</dbReference>
<dbReference type="AlphaFoldDB" id="A0AAW2Z1N5"/>
<dbReference type="SUPFAM" id="SSF51556">
    <property type="entry name" value="Metallo-dependent hydrolases"/>
    <property type="match status" value="1"/>
</dbReference>
<gene>
    <name evidence="2" type="ORF">AKO1_002752</name>
</gene>
<dbReference type="InterPro" id="IPR032466">
    <property type="entry name" value="Metal_Hydrolase"/>
</dbReference>
<dbReference type="SUPFAM" id="SSF51338">
    <property type="entry name" value="Composite domain of metallo-dependent hydrolases"/>
    <property type="match status" value="1"/>
</dbReference>
<dbReference type="Pfam" id="PF07969">
    <property type="entry name" value="Amidohydro_3"/>
    <property type="match status" value="1"/>
</dbReference>
<evidence type="ECO:0000259" key="1">
    <source>
        <dbReference type="Pfam" id="PF07969"/>
    </source>
</evidence>
<accession>A0AAW2Z1N5</accession>
<dbReference type="PANTHER" id="PTHR22642:SF2">
    <property type="entry name" value="PROTEIN LONG AFTER FAR-RED 3"/>
    <property type="match status" value="1"/>
</dbReference>
<comment type="caution">
    <text evidence="2">The sequence shown here is derived from an EMBL/GenBank/DDBJ whole genome shotgun (WGS) entry which is preliminary data.</text>
</comment>
<evidence type="ECO:0000313" key="2">
    <source>
        <dbReference type="EMBL" id="KAL0483693.1"/>
    </source>
</evidence>
<proteinExistence type="predicted"/>
<dbReference type="GO" id="GO:0016810">
    <property type="term" value="F:hydrolase activity, acting on carbon-nitrogen (but not peptide) bonds"/>
    <property type="evidence" value="ECO:0007669"/>
    <property type="project" value="InterPro"/>
</dbReference>
<dbReference type="CDD" id="cd01300">
    <property type="entry name" value="YtcJ_like"/>
    <property type="match status" value="1"/>
</dbReference>
<name>A0AAW2Z1N5_9EUKA</name>
<dbReference type="InterPro" id="IPR033932">
    <property type="entry name" value="YtcJ-like"/>
</dbReference>
<dbReference type="InterPro" id="IPR013108">
    <property type="entry name" value="Amidohydro_3"/>
</dbReference>
<evidence type="ECO:0000313" key="3">
    <source>
        <dbReference type="Proteomes" id="UP001431209"/>
    </source>
</evidence>
<dbReference type="PANTHER" id="PTHR22642">
    <property type="entry name" value="IMIDAZOLONEPROPIONASE"/>
    <property type="match status" value="1"/>
</dbReference>
<dbReference type="Proteomes" id="UP001431209">
    <property type="component" value="Unassembled WGS sequence"/>
</dbReference>
<dbReference type="InterPro" id="IPR011059">
    <property type="entry name" value="Metal-dep_hydrolase_composite"/>
</dbReference>
<reference evidence="2 3" key="1">
    <citation type="submission" date="2024-03" db="EMBL/GenBank/DDBJ databases">
        <title>The Acrasis kona genome and developmental transcriptomes reveal deep origins of eukaryotic multicellular pathways.</title>
        <authorList>
            <person name="Sheikh S."/>
            <person name="Fu C.-J."/>
            <person name="Brown M.W."/>
            <person name="Baldauf S.L."/>
        </authorList>
    </citation>
    <scope>NUCLEOTIDE SEQUENCE [LARGE SCALE GENOMIC DNA]</scope>
    <source>
        <strain evidence="2 3">ATCC MYA-3509</strain>
    </source>
</reference>
<protein>
    <recommendedName>
        <fullName evidence="1">Amidohydrolase 3 domain-containing protein</fullName>
    </recommendedName>
</protein>
<dbReference type="Gene3D" id="3.10.310.70">
    <property type="match status" value="1"/>
</dbReference>
<dbReference type="EMBL" id="JAOPGA020000975">
    <property type="protein sequence ID" value="KAL0483693.1"/>
    <property type="molecule type" value="Genomic_DNA"/>
</dbReference>